<dbReference type="RefSeq" id="WP_348265256.1">
    <property type="nucleotide sequence ID" value="NZ_CP121196.1"/>
</dbReference>
<organism evidence="2">
    <name type="scientific">Telmatobacter sp. DSM 110680</name>
    <dbReference type="NCBI Taxonomy" id="3036704"/>
    <lineage>
        <taxon>Bacteria</taxon>
        <taxon>Pseudomonadati</taxon>
        <taxon>Acidobacteriota</taxon>
        <taxon>Terriglobia</taxon>
        <taxon>Terriglobales</taxon>
        <taxon>Acidobacteriaceae</taxon>
        <taxon>Telmatobacter</taxon>
    </lineage>
</organism>
<proteinExistence type="predicted"/>
<dbReference type="InterPro" id="IPR011050">
    <property type="entry name" value="Pectin_lyase_fold/virulence"/>
</dbReference>
<dbReference type="EMBL" id="CP121196">
    <property type="protein sequence ID" value="XBH20032.1"/>
    <property type="molecule type" value="Genomic_DNA"/>
</dbReference>
<dbReference type="Gene3D" id="2.160.20.10">
    <property type="entry name" value="Single-stranded right-handed beta-helix, Pectin lyase-like"/>
    <property type="match status" value="1"/>
</dbReference>
<reference evidence="2" key="1">
    <citation type="submission" date="2023-03" db="EMBL/GenBank/DDBJ databases">
        <title>Edaphobacter sp.</title>
        <authorList>
            <person name="Huber K.J."/>
            <person name="Papendorf J."/>
            <person name="Pilke C."/>
            <person name="Bunk B."/>
            <person name="Sproeer C."/>
            <person name="Pester M."/>
        </authorList>
    </citation>
    <scope>NUCLEOTIDE SEQUENCE</scope>
    <source>
        <strain evidence="2">DSM 110680</strain>
    </source>
</reference>
<sequence length="632" mass="67153">MARYLSRLVVLPVVLLCAVGFSLPCHAAGTSYYINNLPGSNCSDGGAHTMAQPWCTFDPANRLRSFSAGDQILLVRGGFWDQELSLAGRGTLIEPVTLGAYGTGPSPKILRNQAVGDICVLLTDPSYWKISDLEVGRASVGILLHFTQLFNNGVAISNIDAHDNKGIWAGHSTEYPVSHHVIDPFASSLNINLSSGILFNVAAYVTYSSSQYVLKGVTVSDVRGTNNLDSVAFDAESNTIDNQDGHNAFQDVKLNGLILTGDNGDAAKAYARAGLGCSDSLRLLGMTNVTVMNSVLFDEAGCHTETGTAAVILGRVSHVTFVNNIIFGVPASGSPDETAIDLEWSEDHVSLLANLFAENAGPAVEILNIHGGDHSSDLDFSGNTFVQNACARRPGAAGVWEDNKGRGYGTPVGKIRNNLYFEPHGKFFGGRNVGSVSDVNNVGTIQAASFAAEQFSATQGQNNWRYLHETADGSWANLPTYAAGNNNGAWEAGTAQYVSAFNMAPVTCTNHHNCGGVAREWIASRAGTIRIRGRVIRSDGQAGSGVRAAVNLVSGGNTTLIWPLQDGKQLIPSTDQMGYETDVDDIHVFAGDVIRFEVHASGDRINDAVSWTPSIGYVGSSSKHTNLPQDGL</sequence>
<evidence type="ECO:0000256" key="1">
    <source>
        <dbReference type="SAM" id="SignalP"/>
    </source>
</evidence>
<dbReference type="SUPFAM" id="SSF51126">
    <property type="entry name" value="Pectin lyase-like"/>
    <property type="match status" value="1"/>
</dbReference>
<feature type="signal peptide" evidence="1">
    <location>
        <begin position="1"/>
        <end position="27"/>
    </location>
</feature>
<keyword evidence="1" id="KW-0732">Signal</keyword>
<feature type="chain" id="PRO_5043369313" description="Right handed beta helix domain-containing protein" evidence="1">
    <location>
        <begin position="28"/>
        <end position="632"/>
    </location>
</feature>
<protein>
    <recommendedName>
        <fullName evidence="3">Right handed beta helix domain-containing protein</fullName>
    </recommendedName>
</protein>
<dbReference type="AlphaFoldDB" id="A0AAU7DPE2"/>
<dbReference type="InterPro" id="IPR012334">
    <property type="entry name" value="Pectin_lyas_fold"/>
</dbReference>
<name>A0AAU7DPE2_9BACT</name>
<accession>A0AAU7DPE2</accession>
<evidence type="ECO:0008006" key="3">
    <source>
        <dbReference type="Google" id="ProtNLM"/>
    </source>
</evidence>
<evidence type="ECO:0000313" key="2">
    <source>
        <dbReference type="EMBL" id="XBH20032.1"/>
    </source>
</evidence>
<gene>
    <name evidence="2" type="ORF">P8935_12080</name>
</gene>